<dbReference type="PROSITE" id="PS50089">
    <property type="entry name" value="ZF_RING_2"/>
    <property type="match status" value="1"/>
</dbReference>
<evidence type="ECO:0000259" key="6">
    <source>
        <dbReference type="PROSITE" id="PS50089"/>
    </source>
</evidence>
<keyword evidence="5" id="KW-0812">Transmembrane</keyword>
<feature type="transmembrane region" description="Helical" evidence="5">
    <location>
        <begin position="493"/>
        <end position="518"/>
    </location>
</feature>
<dbReference type="InterPro" id="IPR042494">
    <property type="entry name" value="RNF103"/>
</dbReference>
<dbReference type="EMBL" id="QNGE01000087">
    <property type="protein sequence ID" value="KAA3682013.1"/>
    <property type="molecule type" value="Genomic_DNA"/>
</dbReference>
<organism evidence="7 8">
    <name type="scientific">Paragonimus westermani</name>
    <dbReference type="NCBI Taxonomy" id="34504"/>
    <lineage>
        <taxon>Eukaryota</taxon>
        <taxon>Metazoa</taxon>
        <taxon>Spiralia</taxon>
        <taxon>Lophotrochozoa</taxon>
        <taxon>Platyhelminthes</taxon>
        <taxon>Trematoda</taxon>
        <taxon>Digenea</taxon>
        <taxon>Plagiorchiida</taxon>
        <taxon>Troglotremata</taxon>
        <taxon>Troglotrematidae</taxon>
        <taxon>Paragonimus</taxon>
    </lineage>
</organism>
<dbReference type="AlphaFoldDB" id="A0A5J4P3G4"/>
<dbReference type="InterPro" id="IPR001841">
    <property type="entry name" value="Znf_RING"/>
</dbReference>
<keyword evidence="5" id="KW-0472">Membrane</keyword>
<evidence type="ECO:0000313" key="8">
    <source>
        <dbReference type="Proteomes" id="UP000324629"/>
    </source>
</evidence>
<proteinExistence type="predicted"/>
<dbReference type="Proteomes" id="UP000324629">
    <property type="component" value="Unassembled WGS sequence"/>
</dbReference>
<sequence>MESSGVTDGVQSGLSHTDVSRSMTPFVNILRPRYRAVFRHCHRRPCLLRFCGNLSVLTCFAITLCATTYMFKLVDDIFDESIGENKSADLSGTQSQLKTRLSVATLRSVLEQRGIATDLILERNELDMYLEATGEITREELVCAAKVNAQFKEFQASKSPDAILHQKVLSSQRDPLPDSALAEARSILFDSESAFVERVDDNKDSVWLLAVVVASAFSKHTTSSSSEVHGASIITSEIWGHLVHQFGPFGFKLGLIDCHRLQSVCHDRGFIAADLVLALPKGGDRIKDSVQFRPYPRQKIGSRTSIASYSTGHALQLIRAWLSSVLSERVRQVNTVEHILPASTQLIDSQAQSNWFAWLRQRPQPLHVFWLPQTLNKSMLTSSTMDYASPPLVLSALSVPYTGRVRFWTVVRSLRDTQLDKSDKLDSHWPVTQRSIDSVSTLLLSLGCQKNAIFLILTPESKCYAFGKQEGEYLSYANLELYLRFLYPSVDDFVLISAVLINLLVLINTAIGAGNLFAHLLRYATGILNPLPNPVSGLRSGVAQIVVRLARRGWTSHNPSRRLSVRDPDTYLDPSAVATLTIQRKIVCKHFISFGKTVLLDSLSINILFLLSILPLINGLSLPRASLIINPFLYLLRSFVNIPLVVAFRLSVLNGNMNWRRFLLVAGFFWLLLTGLMTHVYFVLRSTHQPVRQSRGRNRFTPSMLLRRLSTGSPEQVLSEVTRLLLSASDMESRADLTSSSASSTTDGDAAPTFDVPAALNDFNPPSTHSSRSLTDSSILLTQLNRLYRLLHNEHQTPSSPTAVEGVDEQDYGRRSRAASAHIYTWQCSNIVARPEKSNEHAQGRVSNPSLTRNRKSGRRNETQEVFQHLSDSTASHVSSTEADYEAEDEEDELLNTPVDRSNPTRCFRLRRPRLPLRFNTDSSSSSPEYSGSDADEPLNPADSVSHPNTFTNWPSWVIPCDTCVVCWRSFRPRVRLGALPCGHGFHEACIRRWLDTGALDCPVCRWPAHAPHFRQQRQLIGQLLSVVRATLHGTSDSHLSS</sequence>
<dbReference type="PANTHER" id="PTHR15302:SF0">
    <property type="entry name" value="E3 UBIQUITIN-PROTEIN LIGASE RNF103"/>
    <property type="match status" value="1"/>
</dbReference>
<dbReference type="PANTHER" id="PTHR15302">
    <property type="entry name" value="E3 UBIQUITIN-PROTEIN LIGASE RNF103"/>
    <property type="match status" value="1"/>
</dbReference>
<evidence type="ECO:0000256" key="4">
    <source>
        <dbReference type="SAM" id="MobiDB-lite"/>
    </source>
</evidence>
<evidence type="ECO:0000313" key="7">
    <source>
        <dbReference type="EMBL" id="KAA3682013.1"/>
    </source>
</evidence>
<feature type="region of interest" description="Disordered" evidence="4">
    <location>
        <begin position="835"/>
        <end position="900"/>
    </location>
</feature>
<evidence type="ECO:0000256" key="5">
    <source>
        <dbReference type="SAM" id="Phobius"/>
    </source>
</evidence>
<keyword evidence="8" id="KW-1185">Reference proteome</keyword>
<feature type="transmembrane region" description="Helical" evidence="5">
    <location>
        <begin position="632"/>
        <end position="650"/>
    </location>
</feature>
<evidence type="ECO:0000256" key="1">
    <source>
        <dbReference type="ARBA" id="ARBA00022771"/>
    </source>
</evidence>
<dbReference type="Pfam" id="PF13639">
    <property type="entry name" value="zf-RING_2"/>
    <property type="match status" value="1"/>
</dbReference>
<dbReference type="InterPro" id="IPR013083">
    <property type="entry name" value="Znf_RING/FYVE/PHD"/>
</dbReference>
<evidence type="ECO:0000256" key="2">
    <source>
        <dbReference type="ARBA" id="ARBA00022833"/>
    </source>
</evidence>
<feature type="transmembrane region" description="Helical" evidence="5">
    <location>
        <begin position="598"/>
        <end position="620"/>
    </location>
</feature>
<gene>
    <name evidence="7" type="ORF">DEA37_0005003</name>
</gene>
<feature type="region of interest" description="Disordered" evidence="4">
    <location>
        <begin position="919"/>
        <end position="944"/>
    </location>
</feature>
<name>A0A5J4P3G4_9TREM</name>
<feature type="region of interest" description="Disordered" evidence="4">
    <location>
        <begin position="736"/>
        <end position="774"/>
    </location>
</feature>
<feature type="compositionally biased region" description="Low complexity" evidence="4">
    <location>
        <begin position="923"/>
        <end position="933"/>
    </location>
</feature>
<dbReference type="CDD" id="cd16473">
    <property type="entry name" value="RING-H2_RNF103"/>
    <property type="match status" value="1"/>
</dbReference>
<dbReference type="GO" id="GO:0008270">
    <property type="term" value="F:zinc ion binding"/>
    <property type="evidence" value="ECO:0007669"/>
    <property type="project" value="UniProtKB-KW"/>
</dbReference>
<keyword evidence="5" id="KW-1133">Transmembrane helix</keyword>
<feature type="compositionally biased region" description="Polar residues" evidence="4">
    <location>
        <begin position="864"/>
        <end position="881"/>
    </location>
</feature>
<feature type="domain" description="RING-type" evidence="6">
    <location>
        <begin position="964"/>
        <end position="1006"/>
    </location>
</feature>
<accession>A0A5J4P3G4</accession>
<dbReference type="Gene3D" id="3.30.40.10">
    <property type="entry name" value="Zinc/RING finger domain, C3HC4 (zinc finger)"/>
    <property type="match status" value="1"/>
</dbReference>
<keyword evidence="1 3" id="KW-0863">Zinc-finger</keyword>
<dbReference type="GO" id="GO:0005783">
    <property type="term" value="C:endoplasmic reticulum"/>
    <property type="evidence" value="ECO:0007669"/>
    <property type="project" value="TreeGrafter"/>
</dbReference>
<comment type="caution">
    <text evidence="7">The sequence shown here is derived from an EMBL/GenBank/DDBJ whole genome shotgun (WGS) entry which is preliminary data.</text>
</comment>
<dbReference type="SMART" id="SM00184">
    <property type="entry name" value="RING"/>
    <property type="match status" value="1"/>
</dbReference>
<dbReference type="SUPFAM" id="SSF57850">
    <property type="entry name" value="RING/U-box"/>
    <property type="match status" value="1"/>
</dbReference>
<keyword evidence="1 3" id="KW-0479">Metal-binding</keyword>
<protein>
    <submittedName>
        <fullName evidence="7">E3 ubiquitin-protein ligase RNF103</fullName>
    </submittedName>
</protein>
<dbReference type="GO" id="GO:0016567">
    <property type="term" value="P:protein ubiquitination"/>
    <property type="evidence" value="ECO:0007669"/>
    <property type="project" value="InterPro"/>
</dbReference>
<keyword evidence="2" id="KW-0862">Zinc</keyword>
<dbReference type="GO" id="GO:0004842">
    <property type="term" value="F:ubiquitin-protein transferase activity"/>
    <property type="evidence" value="ECO:0007669"/>
    <property type="project" value="InterPro"/>
</dbReference>
<feature type="compositionally biased region" description="Acidic residues" evidence="4">
    <location>
        <begin position="883"/>
        <end position="894"/>
    </location>
</feature>
<dbReference type="GO" id="GO:0036503">
    <property type="term" value="P:ERAD pathway"/>
    <property type="evidence" value="ECO:0007669"/>
    <property type="project" value="TreeGrafter"/>
</dbReference>
<reference evidence="7 8" key="1">
    <citation type="journal article" date="2019" name="Gigascience">
        <title>Whole-genome sequence of the oriental lung fluke Paragonimus westermani.</title>
        <authorList>
            <person name="Oey H."/>
            <person name="Zakrzewski M."/>
            <person name="Narain K."/>
            <person name="Devi K.R."/>
            <person name="Agatsuma T."/>
            <person name="Nawaratna S."/>
            <person name="Gobert G.N."/>
            <person name="Jones M.K."/>
            <person name="Ragan M.A."/>
            <person name="McManus D.P."/>
            <person name="Krause L."/>
        </authorList>
    </citation>
    <scope>NUCLEOTIDE SEQUENCE [LARGE SCALE GENOMIC DNA]</scope>
    <source>
        <strain evidence="7 8">IND2009</strain>
    </source>
</reference>
<feature type="transmembrane region" description="Helical" evidence="5">
    <location>
        <begin position="662"/>
        <end position="684"/>
    </location>
</feature>
<evidence type="ECO:0000256" key="3">
    <source>
        <dbReference type="PROSITE-ProRule" id="PRU00175"/>
    </source>
</evidence>
<feature type="compositionally biased region" description="Low complexity" evidence="4">
    <location>
        <begin position="736"/>
        <end position="753"/>
    </location>
</feature>